<dbReference type="Proteomes" id="UP000177230">
    <property type="component" value="Unassembled WGS sequence"/>
</dbReference>
<dbReference type="SUPFAM" id="SSF69917">
    <property type="entry name" value="OMPT-like"/>
    <property type="match status" value="1"/>
</dbReference>
<accession>A0A1F5RFJ5</accession>
<proteinExistence type="predicted"/>
<dbReference type="InterPro" id="IPR053724">
    <property type="entry name" value="OMP_A26_sf"/>
</dbReference>
<name>A0A1F5RFJ5_9BACT</name>
<dbReference type="AlphaFoldDB" id="A0A1F5RFJ5"/>
<evidence type="ECO:0000313" key="2">
    <source>
        <dbReference type="Proteomes" id="UP000177230"/>
    </source>
</evidence>
<dbReference type="GO" id="GO:0004190">
    <property type="term" value="F:aspartic-type endopeptidase activity"/>
    <property type="evidence" value="ECO:0007669"/>
    <property type="project" value="InterPro"/>
</dbReference>
<reference evidence="1 2" key="1">
    <citation type="journal article" date="2016" name="Nat. Commun.">
        <title>Thousands of microbial genomes shed light on interconnected biogeochemical processes in an aquifer system.</title>
        <authorList>
            <person name="Anantharaman K."/>
            <person name="Brown C.T."/>
            <person name="Hug L.A."/>
            <person name="Sharon I."/>
            <person name="Castelle C.J."/>
            <person name="Probst A.J."/>
            <person name="Thomas B.C."/>
            <person name="Singh A."/>
            <person name="Wilkins M.J."/>
            <person name="Karaoz U."/>
            <person name="Brodie E.L."/>
            <person name="Williams K.H."/>
            <person name="Hubbard S.S."/>
            <person name="Banfield J.F."/>
        </authorList>
    </citation>
    <scope>NUCLEOTIDE SEQUENCE [LARGE SCALE GENOMIC DNA]</scope>
</reference>
<dbReference type="InterPro" id="IPR020080">
    <property type="entry name" value="OM_adhesin/peptidase_omptin"/>
</dbReference>
<sequence>MSILIALSMAPWALGDELYLKAGNKFEGTVIKWGEEQISFVLRGTTLNEAFNIPVETISKVILNDSTEHVPGEGRWISDGEMSQEDLAKAGLVKQKPSGAVLPIKQTGECNSFKNERKAGGNDILIEGSIQKVSGYTEYHIKFAEAYYTWQSVLAFPVDGYKVNVKASLIKHPFKSPDKYVGFELLYAKNITDPETTMVDSDYVTYEAYGYSEKWVWSATQSTADLNASELCANLRVGRTLYNDISGSILLGYRYLNFTYDIYGVKGWQQPVYEGQIYTFDTLQSTNVLDYRVSYHLPFLGLCLRLGLSENSWLDGKLTRYIRSRANDEDDHILRYFKVTTSSKGSGWGAELGGRIILLKLGSGKKIFAGAGYEFSKISTTGIQTQRYYADDPDTPENEIGLTFTGIDNEINLSQQALTLFLGMNY</sequence>
<comment type="caution">
    <text evidence="1">The sequence shown here is derived from an EMBL/GenBank/DDBJ whole genome shotgun (WGS) entry which is preliminary data.</text>
</comment>
<dbReference type="Gene3D" id="2.40.128.90">
    <property type="entry name" value="OMPT-like"/>
    <property type="match status" value="1"/>
</dbReference>
<protein>
    <submittedName>
        <fullName evidence="1">Uncharacterized protein</fullName>
    </submittedName>
</protein>
<dbReference type="EMBL" id="MFFM01000024">
    <property type="protein sequence ID" value="OGF13196.1"/>
    <property type="molecule type" value="Genomic_DNA"/>
</dbReference>
<organism evidence="1 2">
    <name type="scientific">Candidatus Edwardsbacteria bacterium GWF2_54_11</name>
    <dbReference type="NCBI Taxonomy" id="1817851"/>
    <lineage>
        <taxon>Bacteria</taxon>
        <taxon>Candidatus Edwardsiibacteriota</taxon>
    </lineage>
</organism>
<evidence type="ECO:0000313" key="1">
    <source>
        <dbReference type="EMBL" id="OGF13196.1"/>
    </source>
</evidence>
<gene>
    <name evidence="1" type="ORF">A2024_09910</name>
</gene>